<dbReference type="EMBL" id="AACBVJ010000021">
    <property type="protein sequence ID" value="EAJ9198190.1"/>
    <property type="molecule type" value="Genomic_DNA"/>
</dbReference>
<protein>
    <submittedName>
        <fullName evidence="3">Motility associated factor glycosyltransferase family protein</fullName>
    </submittedName>
</protein>
<evidence type="ECO:0000313" key="3">
    <source>
        <dbReference type="EMBL" id="EAJ9198190.1"/>
    </source>
</evidence>
<comment type="caution">
    <text evidence="3">The sequence shown here is derived from an EMBL/GenBank/DDBJ whole genome shotgun (WGS) entry which is preliminary data.</text>
</comment>
<gene>
    <name evidence="3" type="ORF">BZ274_08495</name>
</gene>
<organism evidence="3 4">
    <name type="scientific">Campylobacter coli</name>
    <dbReference type="NCBI Taxonomy" id="195"/>
    <lineage>
        <taxon>Bacteria</taxon>
        <taxon>Pseudomonadati</taxon>
        <taxon>Campylobacterota</taxon>
        <taxon>Epsilonproteobacteria</taxon>
        <taxon>Campylobacterales</taxon>
        <taxon>Campylobacteraceae</taxon>
        <taxon>Campylobacter</taxon>
    </lineage>
</organism>
<dbReference type="PANTHER" id="PTHR41786">
    <property type="entry name" value="MOTILITY ACCESSORY FACTOR MAF"/>
    <property type="match status" value="1"/>
</dbReference>
<evidence type="ECO:0000259" key="1">
    <source>
        <dbReference type="Pfam" id="PF01973"/>
    </source>
</evidence>
<dbReference type="Proteomes" id="UP000382436">
    <property type="component" value="Unassembled WGS sequence"/>
</dbReference>
<dbReference type="InterPro" id="IPR002826">
    <property type="entry name" value="MptE-like"/>
</dbReference>
<proteinExistence type="predicted"/>
<accession>A0A690LU48</accession>
<keyword evidence="3" id="KW-0808">Transferase</keyword>
<evidence type="ECO:0000313" key="4">
    <source>
        <dbReference type="Proteomes" id="UP000382436"/>
    </source>
</evidence>
<dbReference type="GO" id="GO:0016740">
    <property type="term" value="F:transferase activity"/>
    <property type="evidence" value="ECO:0007669"/>
    <property type="project" value="UniProtKB-KW"/>
</dbReference>
<evidence type="ECO:0000259" key="2">
    <source>
        <dbReference type="Pfam" id="PF20157"/>
    </source>
</evidence>
<dbReference type="Pfam" id="PF01973">
    <property type="entry name" value="MptE-like"/>
    <property type="match status" value="1"/>
</dbReference>
<name>A0A690LU48_CAMCO</name>
<dbReference type="AlphaFoldDB" id="A0A690LU48"/>
<feature type="domain" description="Glycosyltransferase Maf N-terminal" evidence="2">
    <location>
        <begin position="53"/>
        <end position="181"/>
    </location>
</feature>
<dbReference type="InterPro" id="IPR045376">
    <property type="entry name" value="Maf_N"/>
</dbReference>
<sequence length="651" mass="75965">MTFTEEQKNRYKKNFNALSDKIVLKKDLAKLSKSKKFKILQGQDPLDINLLNTFTHKKIYNKPLEELNTLLANYNEKYALYPVLYFYGLGNGILYKALCQNPKLQHIIIFENDIELIFTSLHLIDLSQEIKEGKIHILSSKKNKEQFLSIFNVQPFLNFLRVYFLELHSDYYESEHDEIIKLNQDIHHAIKEAVCVHGNDPKDALQGIEQFVFNLPKMLTHPNAKELINTRKGLDKNAIIVSTGPSLTKQLPLLKEYASKATIFCADSSYPILARAGIRPDYVMMLERTEVTAEFFNHDFGDFDKDIVFCVAALVHPKAIEYLEKQNRTYILIEKLLHFENYMKLHSFGYLVMVSSVAHMAYKLAIALKFENIIFIGQDLAYAKDGCSHPKDYQNSSTYETNMYEHLSTKAYGGKGEVKTHFVWNMFRTILERHIINTPKTTKVYNCTEGGARIEGSIEKPFKELCENLLTNDLNKPFSSLNFPSQDKQNERMLKAFYKIQKSIQNCDKLELFVLEKQQSILEKINQEEFKNLSYDDKELAQGIIDDIDTLKNEIEKIHTFYQDLGEILQPLYHQFEFNLAKIYVLNPLTKEDWVNKTLLWIKEHLDWIAYILIHLKAQKQALQSSILPLENELLQRNFKHLLDKIKRKSK</sequence>
<feature type="domain" description="6-hydroxymethylpterin diphosphokinase MptE-like" evidence="1">
    <location>
        <begin position="210"/>
        <end position="384"/>
    </location>
</feature>
<reference evidence="3 4" key="1">
    <citation type="submission" date="2018-05" db="EMBL/GenBank/DDBJ databases">
        <authorList>
            <consortium name="PulseNet: The National Subtyping Network for Foodborne Disease Surveillance"/>
            <person name="Tarr C.L."/>
            <person name="Trees E."/>
            <person name="Katz L.S."/>
            <person name="Carleton-Romer H.A."/>
            <person name="Stroika S."/>
            <person name="Kucerova Z."/>
            <person name="Roache K.F."/>
            <person name="Sabol A.L."/>
            <person name="Besser J."/>
            <person name="Gerner-Smidt P."/>
        </authorList>
    </citation>
    <scope>NUCLEOTIDE SEQUENCE [LARGE SCALE GENOMIC DNA]</scope>
    <source>
        <strain evidence="3 4">PNUSAC001435</strain>
    </source>
</reference>
<dbReference type="Pfam" id="PF20157">
    <property type="entry name" value="Maf_flag10_N"/>
    <property type="match status" value="1"/>
</dbReference>
<dbReference type="PANTHER" id="PTHR41786:SF1">
    <property type="entry name" value="6-HYDROXYMETHYLPTERIN DIPHOSPHOKINASE MPTE-LIKE DOMAIN-CONTAINING PROTEIN"/>
    <property type="match status" value="1"/>
</dbReference>